<feature type="transmembrane region" description="Helical" evidence="8">
    <location>
        <begin position="222"/>
        <end position="241"/>
    </location>
</feature>
<keyword evidence="2 8" id="KW-0812">Transmembrane</keyword>
<evidence type="ECO:0000313" key="10">
    <source>
        <dbReference type="EMBL" id="CAD7002378.1"/>
    </source>
</evidence>
<dbReference type="GO" id="GO:0019842">
    <property type="term" value="F:vitamin binding"/>
    <property type="evidence" value="ECO:0007669"/>
    <property type="project" value="TreeGrafter"/>
</dbReference>
<evidence type="ECO:0000256" key="5">
    <source>
        <dbReference type="ARBA" id="ARBA00023157"/>
    </source>
</evidence>
<dbReference type="Pfam" id="PF05090">
    <property type="entry name" value="HTTM"/>
    <property type="match status" value="1"/>
</dbReference>
<evidence type="ECO:0000256" key="7">
    <source>
        <dbReference type="SAM" id="MobiDB-lite"/>
    </source>
</evidence>
<evidence type="ECO:0000259" key="9">
    <source>
        <dbReference type="SMART" id="SM00752"/>
    </source>
</evidence>
<dbReference type="OrthoDB" id="206689at2759"/>
<dbReference type="AlphaFoldDB" id="A0A811UVN5"/>
<dbReference type="EMBL" id="CAJHJT010000034">
    <property type="protein sequence ID" value="CAD7002378.1"/>
    <property type="molecule type" value="Genomic_DNA"/>
</dbReference>
<keyword evidence="3 8" id="KW-1133">Transmembrane helix</keyword>
<evidence type="ECO:0000256" key="1">
    <source>
        <dbReference type="ARBA" id="ARBA00004127"/>
    </source>
</evidence>
<dbReference type="InterPro" id="IPR053934">
    <property type="entry name" value="HTTM_dom"/>
</dbReference>
<feature type="transmembrane region" description="Helical" evidence="8">
    <location>
        <begin position="278"/>
        <end position="297"/>
    </location>
</feature>
<proteinExistence type="predicted"/>
<dbReference type="GO" id="GO:0008488">
    <property type="term" value="F:gamma-glutamyl carboxylase activity"/>
    <property type="evidence" value="ECO:0007669"/>
    <property type="project" value="InterPro"/>
</dbReference>
<dbReference type="GO" id="GO:0012505">
    <property type="term" value="C:endomembrane system"/>
    <property type="evidence" value="ECO:0007669"/>
    <property type="project" value="UniProtKB-SubCell"/>
</dbReference>
<evidence type="ECO:0000256" key="2">
    <source>
        <dbReference type="ARBA" id="ARBA00022692"/>
    </source>
</evidence>
<keyword evidence="5" id="KW-1015">Disulfide bond</keyword>
<comment type="caution">
    <text evidence="10">The sequence shown here is derived from an EMBL/GenBank/DDBJ whole genome shotgun (WGS) entry which is preliminary data.</text>
</comment>
<organism evidence="10 11">
    <name type="scientific">Ceratitis capitata</name>
    <name type="common">Mediterranean fruit fly</name>
    <name type="synonym">Tephritis capitata</name>
    <dbReference type="NCBI Taxonomy" id="7213"/>
    <lineage>
        <taxon>Eukaryota</taxon>
        <taxon>Metazoa</taxon>
        <taxon>Ecdysozoa</taxon>
        <taxon>Arthropoda</taxon>
        <taxon>Hexapoda</taxon>
        <taxon>Insecta</taxon>
        <taxon>Pterygota</taxon>
        <taxon>Neoptera</taxon>
        <taxon>Endopterygota</taxon>
        <taxon>Diptera</taxon>
        <taxon>Brachycera</taxon>
        <taxon>Muscomorpha</taxon>
        <taxon>Tephritoidea</taxon>
        <taxon>Tephritidae</taxon>
        <taxon>Ceratitis</taxon>
        <taxon>Ceratitis</taxon>
    </lineage>
</organism>
<accession>A0A811UVN5</accession>
<comment type="subcellular location">
    <subcellularLocation>
        <location evidence="1">Endomembrane system</location>
        <topology evidence="1">Multi-pass membrane protein</topology>
    </subcellularLocation>
</comment>
<sequence length="738" mass="85028">MTATKRSTVTKNSERQESSNADNGKDDTENETNMPESDGEVDAQKTSIRHTQTKHKFHDIFYTCTGYKVDTFTNYTHFTNWLHRPVDASALGVFRMLYGLAMCIDIAEERGGSQMDTRFGEPRHCHFPLFNGISAVSLPVMGCIYLIMWLGALGITLGYRFRLSCLAYIVPYWYIFLLDKPAWNNHSYLFGLVGTILLFTNANRYCSLDKYLQPNMSDTVPYWNYFLIKFQFFVLYMYAGLKKFTAEWLSGYAMTSLSEHWVFTPFRALLSSELTDLLIVHWFTAIFDFSIAFFMTWEASRWLATPFMLSFHLMNSRLFVIGMFPWVCLAEVPLFFGFSWPRKLSLKCLQNTLTSVCASKSAMQSHKSIIGSTTTAAAEGDSETAFNPRNQTANTQPAAAADEQLVKSTTTASPSDKLRSILILFYCALQLFLPYSHFITKGYNNWTEGLYGYSWNMMVHTYDTVLTSVKLVDNANGEVHYLDPYAFTEYDRWTKHADMAYQYAKCIESNIREDYLRDPKASPLSSTNISIYFDIWCSMNGRFQQRVYDPRVDILKAEWSPFETTSWSLPLLNELNYMRPKLKTMTNEVLAWSNYSDIIFVADFPGLTLDNYISTDLTNVTLTILAGNVRYKSDDEDEAYFLTAGKSFTLQSGETHHITTIGLKPSSYLYSFVNKTMIDNASLDTDSIDQKPKKPLLPLWDEFRNRVKNYKQFLKHMANCVLYLLYDVPMPIEIRERN</sequence>
<keyword evidence="6" id="KW-0456">Lyase</keyword>
<feature type="transmembrane region" description="Helical" evidence="8">
    <location>
        <begin position="128"/>
        <end position="153"/>
    </location>
</feature>
<evidence type="ECO:0000256" key="3">
    <source>
        <dbReference type="ARBA" id="ARBA00022989"/>
    </source>
</evidence>
<feature type="transmembrane region" description="Helical" evidence="8">
    <location>
        <begin position="159"/>
        <end position="178"/>
    </location>
</feature>
<dbReference type="SMART" id="SM00752">
    <property type="entry name" value="HTTM"/>
    <property type="match status" value="1"/>
</dbReference>
<dbReference type="InterPro" id="IPR053935">
    <property type="entry name" value="VKGC_lumenal_dom"/>
</dbReference>
<protein>
    <submittedName>
        <fullName evidence="10">(Mediterranean fruit fly) hypothetical protein</fullName>
    </submittedName>
</protein>
<feature type="transmembrane region" description="Helical" evidence="8">
    <location>
        <begin position="185"/>
        <end position="202"/>
    </location>
</feature>
<feature type="transmembrane region" description="Helical" evidence="8">
    <location>
        <begin position="318"/>
        <end position="340"/>
    </location>
</feature>
<feature type="compositionally biased region" description="Basic and acidic residues" evidence="7">
    <location>
        <begin position="12"/>
        <end position="27"/>
    </location>
</feature>
<evidence type="ECO:0000256" key="4">
    <source>
        <dbReference type="ARBA" id="ARBA00023136"/>
    </source>
</evidence>
<evidence type="ECO:0000256" key="6">
    <source>
        <dbReference type="ARBA" id="ARBA00023239"/>
    </source>
</evidence>
<keyword evidence="11" id="KW-1185">Reference proteome</keyword>
<feature type="transmembrane region" description="Helical" evidence="8">
    <location>
        <begin position="248"/>
        <end position="266"/>
    </location>
</feature>
<feature type="compositionally biased region" description="Polar residues" evidence="7">
    <location>
        <begin position="1"/>
        <end position="11"/>
    </location>
</feature>
<dbReference type="Pfam" id="PF22777">
    <property type="entry name" value="VKGC_lumenal_dom"/>
    <property type="match status" value="1"/>
</dbReference>
<keyword evidence="4 8" id="KW-0472">Membrane</keyword>
<name>A0A811UVN5_CERCA</name>
<dbReference type="PANTHER" id="PTHR12639:SF6">
    <property type="entry name" value="VITAMIN K-DEPENDENT GAMMA-CARBOXYLASE"/>
    <property type="match status" value="1"/>
</dbReference>
<dbReference type="Proteomes" id="UP000606786">
    <property type="component" value="Unassembled WGS sequence"/>
</dbReference>
<evidence type="ECO:0000256" key="8">
    <source>
        <dbReference type="SAM" id="Phobius"/>
    </source>
</evidence>
<dbReference type="PANTHER" id="PTHR12639">
    <property type="entry name" value="VITAMIN K-DEPENDENT GAMMA-CARBOXYLASE"/>
    <property type="match status" value="1"/>
</dbReference>
<evidence type="ECO:0000313" key="11">
    <source>
        <dbReference type="Proteomes" id="UP000606786"/>
    </source>
</evidence>
<dbReference type="InterPro" id="IPR011020">
    <property type="entry name" value="HTTM-like"/>
</dbReference>
<reference evidence="10" key="1">
    <citation type="submission" date="2020-11" db="EMBL/GenBank/DDBJ databases">
        <authorList>
            <person name="Whitehead M."/>
        </authorList>
    </citation>
    <scope>NUCLEOTIDE SEQUENCE</scope>
    <source>
        <strain evidence="10">EGII</strain>
    </source>
</reference>
<gene>
    <name evidence="10" type="ORF">CCAP1982_LOCUS10872</name>
</gene>
<feature type="domain" description="HTTM-like" evidence="9">
    <location>
        <begin position="83"/>
        <end position="340"/>
    </location>
</feature>
<feature type="region of interest" description="Disordered" evidence="7">
    <location>
        <begin position="1"/>
        <end position="49"/>
    </location>
</feature>
<dbReference type="InterPro" id="IPR007782">
    <property type="entry name" value="VKG_COase"/>
</dbReference>